<protein>
    <submittedName>
        <fullName evidence="9">ITLN2</fullName>
    </submittedName>
</protein>
<dbReference type="AlphaFoldDB" id="A0A212CFT4"/>
<feature type="non-terminal residue" evidence="9">
    <location>
        <position position="1"/>
    </location>
</feature>
<dbReference type="Proteomes" id="UP000242450">
    <property type="component" value="Chromosome 20"/>
</dbReference>
<dbReference type="InterPro" id="IPR002181">
    <property type="entry name" value="Fibrinogen_a/b/g_C_dom"/>
</dbReference>
<dbReference type="EMBL" id="MKHE01000020">
    <property type="protein sequence ID" value="OWK04871.1"/>
    <property type="molecule type" value="Genomic_DNA"/>
</dbReference>
<dbReference type="PROSITE" id="PS51406">
    <property type="entry name" value="FIBRINOGEN_C_2"/>
    <property type="match status" value="1"/>
</dbReference>
<feature type="non-terminal residue" evidence="9">
    <location>
        <position position="270"/>
    </location>
</feature>
<dbReference type="PANTHER" id="PTHR16146">
    <property type="entry name" value="INTELECTIN"/>
    <property type="match status" value="1"/>
</dbReference>
<evidence type="ECO:0000256" key="3">
    <source>
        <dbReference type="ARBA" id="ARBA00022723"/>
    </source>
</evidence>
<dbReference type="PANTHER" id="PTHR16146:SF46">
    <property type="entry name" value="INTELECTIN-1A-RELATED"/>
    <property type="match status" value="1"/>
</dbReference>
<comment type="subcellular location">
    <subcellularLocation>
        <location evidence="1">Secreted</location>
    </subcellularLocation>
</comment>
<evidence type="ECO:0000256" key="7">
    <source>
        <dbReference type="ARBA" id="ARBA00023157"/>
    </source>
</evidence>
<dbReference type="SUPFAM" id="SSF56496">
    <property type="entry name" value="Fibrinogen C-terminal domain-like"/>
    <property type="match status" value="1"/>
</dbReference>
<dbReference type="NCBIfam" id="NF040941">
    <property type="entry name" value="GGGWT_bact"/>
    <property type="match status" value="1"/>
</dbReference>
<evidence type="ECO:0000256" key="2">
    <source>
        <dbReference type="ARBA" id="ARBA00022525"/>
    </source>
</evidence>
<evidence type="ECO:0000256" key="4">
    <source>
        <dbReference type="ARBA" id="ARBA00022729"/>
    </source>
</evidence>
<keyword evidence="10" id="KW-1185">Reference proteome</keyword>
<keyword evidence="5" id="KW-0430">Lectin</keyword>
<keyword evidence="4" id="KW-0732">Signal</keyword>
<dbReference type="FunFam" id="3.90.215.10:FF:000011">
    <property type="entry name" value="Intelectin 1"/>
    <property type="match status" value="1"/>
</dbReference>
<evidence type="ECO:0000313" key="9">
    <source>
        <dbReference type="EMBL" id="OWK04871.1"/>
    </source>
</evidence>
<feature type="domain" description="Fibrinogen C-terminal" evidence="8">
    <location>
        <begin position="15"/>
        <end position="65"/>
    </location>
</feature>
<keyword evidence="7" id="KW-1015">Disulfide bond</keyword>
<gene>
    <name evidence="9" type="ORF">Celaphus_00001801</name>
</gene>
<evidence type="ECO:0000256" key="5">
    <source>
        <dbReference type="ARBA" id="ARBA00022734"/>
    </source>
</evidence>
<reference evidence="9 10" key="1">
    <citation type="journal article" date="2018" name="Mol. Genet. Genomics">
        <title>The red deer Cervus elaphus genome CerEla1.0: sequencing, annotating, genes, and chromosomes.</title>
        <authorList>
            <person name="Bana N.A."/>
            <person name="Nyiri A."/>
            <person name="Nagy J."/>
            <person name="Frank K."/>
            <person name="Nagy T."/>
            <person name="Steger V."/>
            <person name="Schiller M."/>
            <person name="Lakatos P."/>
            <person name="Sugar L."/>
            <person name="Horn P."/>
            <person name="Barta E."/>
            <person name="Orosz L."/>
        </authorList>
    </citation>
    <scope>NUCLEOTIDE SEQUENCE [LARGE SCALE GENOMIC DNA]</scope>
    <source>
        <strain evidence="9">Hungarian</strain>
    </source>
</reference>
<dbReference type="GO" id="GO:0046872">
    <property type="term" value="F:metal ion binding"/>
    <property type="evidence" value="ECO:0007669"/>
    <property type="project" value="UniProtKB-KW"/>
</dbReference>
<keyword evidence="6" id="KW-0106">Calcium</keyword>
<dbReference type="GO" id="GO:0070492">
    <property type="term" value="F:oligosaccharide binding"/>
    <property type="evidence" value="ECO:0007669"/>
    <property type="project" value="TreeGrafter"/>
</dbReference>
<accession>A0A212CFT4</accession>
<evidence type="ECO:0000256" key="6">
    <source>
        <dbReference type="ARBA" id="ARBA00022837"/>
    </source>
</evidence>
<name>A0A212CFT4_CEREH</name>
<keyword evidence="3" id="KW-0479">Metal-binding</keyword>
<dbReference type="GO" id="GO:0005615">
    <property type="term" value="C:extracellular space"/>
    <property type="evidence" value="ECO:0007669"/>
    <property type="project" value="TreeGrafter"/>
</dbReference>
<sequence>TPSVKKVWEEETCVPYLSFLPRSCKEIKTSCSRAGDGLYYLRTENGVIYQTFCDMTSGGGGWTLVASVHENNMHGKCTVGDRWSSQQGNRADYPEGDGNWANYNTFGSAEAATSDDYKNPGYYDIQAQDLGIWHVPNKSPLQHWRNSSLLRYHTDTGFFQRLGHNLFGLYQKYPVKYGAGNCWSDNGPAIPVDYDFGNAEKTASYYSPNGQREYLLPKPSRQPFSALLGKKFPVKYGAGKCWTDNGPAIPVAYDFGDAEKTASYYSPNGQ</sequence>
<dbReference type="Gene3D" id="3.90.215.10">
    <property type="entry name" value="Gamma Fibrinogen, chain A, domain 1"/>
    <property type="match status" value="1"/>
</dbReference>
<evidence type="ECO:0000259" key="8">
    <source>
        <dbReference type="PROSITE" id="PS51406"/>
    </source>
</evidence>
<comment type="caution">
    <text evidence="9">The sequence shown here is derived from an EMBL/GenBank/DDBJ whole genome shotgun (WGS) entry which is preliminary data.</text>
</comment>
<keyword evidence="2" id="KW-0964">Secreted</keyword>
<organism evidence="9 10">
    <name type="scientific">Cervus elaphus hippelaphus</name>
    <name type="common">European red deer</name>
    <dbReference type="NCBI Taxonomy" id="46360"/>
    <lineage>
        <taxon>Eukaryota</taxon>
        <taxon>Metazoa</taxon>
        <taxon>Chordata</taxon>
        <taxon>Craniata</taxon>
        <taxon>Vertebrata</taxon>
        <taxon>Euteleostomi</taxon>
        <taxon>Mammalia</taxon>
        <taxon>Eutheria</taxon>
        <taxon>Laurasiatheria</taxon>
        <taxon>Artiodactyla</taxon>
        <taxon>Ruminantia</taxon>
        <taxon>Pecora</taxon>
        <taxon>Cervidae</taxon>
        <taxon>Cervinae</taxon>
        <taxon>Cervus</taxon>
    </lineage>
</organism>
<dbReference type="InterPro" id="IPR014716">
    <property type="entry name" value="Fibrinogen_a/b/g_C_1"/>
</dbReference>
<proteinExistence type="predicted"/>
<dbReference type="InterPro" id="IPR036056">
    <property type="entry name" value="Fibrinogen-like_C"/>
</dbReference>
<dbReference type="OrthoDB" id="5971203at2759"/>
<evidence type="ECO:0000256" key="1">
    <source>
        <dbReference type="ARBA" id="ARBA00004613"/>
    </source>
</evidence>
<evidence type="ECO:0000313" key="10">
    <source>
        <dbReference type="Proteomes" id="UP000242450"/>
    </source>
</evidence>